<accession>G3N4Y9</accession>
<sequence length="87" mass="9833">ALLLFCVDPQQARPAPHPGLSQQNRIGHPIHTEPDQQEVLQENDSSLMKWLLWVTSFVCCPREAEQRVPDPVTADLCPMIQASVYKI</sequence>
<reference evidence="1" key="1">
    <citation type="submission" date="2006-01" db="EMBL/GenBank/DDBJ databases">
        <authorList>
            <person name="Lindblad-Toh K."/>
            <person name="Mauceli E."/>
            <person name="Grabherr M."/>
            <person name="Chang J.L."/>
            <person name="Lander E.S."/>
        </authorList>
    </citation>
    <scope>NUCLEOTIDE SEQUENCE [LARGE SCALE GENOMIC DNA]</scope>
</reference>
<dbReference type="AlphaFoldDB" id="G3N4Y9"/>
<dbReference type="Ensembl" id="ENSGACT00000000359.1">
    <property type="protein sequence ID" value="ENSGACP00000000359.1"/>
    <property type="gene ID" value="ENSGACG00000000285.1"/>
</dbReference>
<proteinExistence type="predicted"/>
<protein>
    <submittedName>
        <fullName evidence="1">Uncharacterized protein</fullName>
    </submittedName>
</protein>
<organism evidence="1">
    <name type="scientific">Gasterosteus aculeatus</name>
    <name type="common">Three-spined stickleback</name>
    <dbReference type="NCBI Taxonomy" id="69293"/>
    <lineage>
        <taxon>Eukaryota</taxon>
        <taxon>Metazoa</taxon>
        <taxon>Chordata</taxon>
        <taxon>Craniata</taxon>
        <taxon>Vertebrata</taxon>
        <taxon>Euteleostomi</taxon>
        <taxon>Actinopterygii</taxon>
        <taxon>Neopterygii</taxon>
        <taxon>Teleostei</taxon>
        <taxon>Neoteleostei</taxon>
        <taxon>Acanthomorphata</taxon>
        <taxon>Eupercaria</taxon>
        <taxon>Perciformes</taxon>
        <taxon>Cottioidei</taxon>
        <taxon>Gasterosteales</taxon>
        <taxon>Gasterosteidae</taxon>
        <taxon>Gasterosteus</taxon>
    </lineage>
</organism>
<evidence type="ECO:0000313" key="1">
    <source>
        <dbReference type="Ensembl" id="ENSGACP00000000359.1"/>
    </source>
</evidence>
<reference evidence="1" key="2">
    <citation type="submission" date="2024-04" db="UniProtKB">
        <authorList>
            <consortium name="Ensembl"/>
        </authorList>
    </citation>
    <scope>IDENTIFICATION</scope>
</reference>
<name>G3N4Y9_GASAC</name>
<dbReference type="InParanoid" id="G3N4Y9"/>